<feature type="compositionally biased region" description="Basic residues" evidence="1">
    <location>
        <begin position="1"/>
        <end position="11"/>
    </location>
</feature>
<accession>A0A0M0LPG9</accession>
<reference evidence="3" key="1">
    <citation type="journal article" date="2015" name="PLoS Genet.">
        <title>Genome Sequence and Transcriptome Analyses of Chrysochromulina tobin: Metabolic Tools for Enhanced Algal Fitness in the Prominent Order Prymnesiales (Haptophyceae).</title>
        <authorList>
            <person name="Hovde B.T."/>
            <person name="Deodato C.R."/>
            <person name="Hunsperger H.M."/>
            <person name="Ryken S.A."/>
            <person name="Yost W."/>
            <person name="Jha R.K."/>
            <person name="Patterson J."/>
            <person name="Monnat R.J. Jr."/>
            <person name="Barlow S.B."/>
            <person name="Starkenburg S.R."/>
            <person name="Cattolico R.A."/>
        </authorList>
    </citation>
    <scope>NUCLEOTIDE SEQUENCE</scope>
    <source>
        <strain evidence="3">CCMP291</strain>
    </source>
</reference>
<evidence type="ECO:0000256" key="1">
    <source>
        <dbReference type="SAM" id="MobiDB-lite"/>
    </source>
</evidence>
<protein>
    <submittedName>
        <fullName evidence="2">Uncharacterized protein</fullName>
    </submittedName>
</protein>
<sequence length="134" mass="15243">MAQRLAARRQQRSAERTAGLGGKGIEVMRIEDSAVGPAAWHGLGLRDDTIDPQRVWQEQMMQQKQKQMETQMQREQKMMEERILEREKMKLEQHRARVEARRSAPARKESSAQALGVQSHLKIPAHAPPAVEAA</sequence>
<name>A0A0M0LPG9_9EUKA</name>
<evidence type="ECO:0000313" key="3">
    <source>
        <dbReference type="Proteomes" id="UP000037460"/>
    </source>
</evidence>
<comment type="caution">
    <text evidence="2">The sequence shown here is derived from an EMBL/GenBank/DDBJ whole genome shotgun (WGS) entry which is preliminary data.</text>
</comment>
<organism evidence="2 3">
    <name type="scientific">Chrysochromulina tobinii</name>
    <dbReference type="NCBI Taxonomy" id="1460289"/>
    <lineage>
        <taxon>Eukaryota</taxon>
        <taxon>Haptista</taxon>
        <taxon>Haptophyta</taxon>
        <taxon>Prymnesiophyceae</taxon>
        <taxon>Prymnesiales</taxon>
        <taxon>Chrysochromulinaceae</taxon>
        <taxon>Chrysochromulina</taxon>
    </lineage>
</organism>
<feature type="region of interest" description="Disordered" evidence="1">
    <location>
        <begin position="1"/>
        <end position="20"/>
    </location>
</feature>
<proteinExistence type="predicted"/>
<keyword evidence="3" id="KW-1185">Reference proteome</keyword>
<dbReference type="Proteomes" id="UP000037460">
    <property type="component" value="Unassembled WGS sequence"/>
</dbReference>
<feature type="region of interest" description="Disordered" evidence="1">
    <location>
        <begin position="92"/>
        <end position="134"/>
    </location>
</feature>
<gene>
    <name evidence="2" type="ORF">Ctob_013266</name>
</gene>
<feature type="compositionally biased region" description="Basic and acidic residues" evidence="1">
    <location>
        <begin position="92"/>
        <end position="110"/>
    </location>
</feature>
<dbReference type="AlphaFoldDB" id="A0A0M0LPG9"/>
<evidence type="ECO:0000313" key="2">
    <source>
        <dbReference type="EMBL" id="KOO52906.1"/>
    </source>
</evidence>
<dbReference type="EMBL" id="JWZX01000460">
    <property type="protein sequence ID" value="KOO52906.1"/>
    <property type="molecule type" value="Genomic_DNA"/>
</dbReference>